<accession>A0A8H6A514</accession>
<evidence type="ECO:0000313" key="1">
    <source>
        <dbReference type="EMBL" id="KAF5860015.1"/>
    </source>
</evidence>
<gene>
    <name evidence="1" type="ORF">ETB97_002101</name>
</gene>
<dbReference type="GO" id="GO:0006635">
    <property type="term" value="P:fatty acid beta-oxidation"/>
    <property type="evidence" value="ECO:0007669"/>
    <property type="project" value="TreeGrafter"/>
</dbReference>
<dbReference type="PANTHER" id="PTHR11941:SF75">
    <property type="entry name" value="ENOYL-COA HYDRATASE_ISOMERASE FAMILY PROTEIN"/>
    <property type="match status" value="1"/>
</dbReference>
<dbReference type="Gene3D" id="3.90.226.10">
    <property type="entry name" value="2-enoyl-CoA Hydratase, Chain A, domain 1"/>
    <property type="match status" value="1"/>
</dbReference>
<dbReference type="Proteomes" id="UP000541154">
    <property type="component" value="Unassembled WGS sequence"/>
</dbReference>
<dbReference type="GO" id="GO:0005777">
    <property type="term" value="C:peroxisome"/>
    <property type="evidence" value="ECO:0007669"/>
    <property type="project" value="TreeGrafter"/>
</dbReference>
<evidence type="ECO:0000313" key="2">
    <source>
        <dbReference type="Proteomes" id="UP000541154"/>
    </source>
</evidence>
<dbReference type="PANTHER" id="PTHR11941">
    <property type="entry name" value="ENOYL-COA HYDRATASE-RELATED"/>
    <property type="match status" value="1"/>
</dbReference>
<dbReference type="SUPFAM" id="SSF52096">
    <property type="entry name" value="ClpP/crotonase"/>
    <property type="match status" value="1"/>
</dbReference>
<dbReference type="CDD" id="cd06558">
    <property type="entry name" value="crotonase-like"/>
    <property type="match status" value="1"/>
</dbReference>
<dbReference type="GO" id="GO:0004165">
    <property type="term" value="F:delta(3)-delta(2)-enoyl-CoA isomerase activity"/>
    <property type="evidence" value="ECO:0007669"/>
    <property type="project" value="TreeGrafter"/>
</dbReference>
<sequence length="272" mass="30188">MALFTRSVSSGAYFICAMPLENVYFLVFESPPDNNLSPSFLDTFASCLQTIKESYPPGVLVTASRNPHSYCRDVPSNADEQWERQAWPLLTQILTYPMPTIAFINGRAVGLGFLFALCHDFRIQARSKSTLCMCENPSTVNIAPRIDLIKAILPRSTVNFSAFANGNPLHARESLKRGLVDKIGHVEEIFEFIKDRKLLEAARAPAYSESKMTLKREAIRVLDSIKMGRYSTGRCDGKRLNAGCQAQTVSFQEAPALTPSIVVSGAHYLCLL</sequence>
<dbReference type="InterPro" id="IPR001753">
    <property type="entry name" value="Enoyl-CoA_hydra/iso"/>
</dbReference>
<dbReference type="EMBL" id="SPNV01000144">
    <property type="protein sequence ID" value="KAF5860015.1"/>
    <property type="molecule type" value="Genomic_DNA"/>
</dbReference>
<proteinExistence type="predicted"/>
<dbReference type="InterPro" id="IPR029045">
    <property type="entry name" value="ClpP/crotonase-like_dom_sf"/>
</dbReference>
<protein>
    <submittedName>
        <fullName evidence="1">Uncharacterized protein</fullName>
    </submittedName>
</protein>
<name>A0A8H6A514_PETAA</name>
<comment type="caution">
    <text evidence="1">The sequence shown here is derived from an EMBL/GenBank/DDBJ whole genome shotgun (WGS) entry which is preliminary data.</text>
</comment>
<dbReference type="Pfam" id="PF00378">
    <property type="entry name" value="ECH_1"/>
    <property type="match status" value="1"/>
</dbReference>
<dbReference type="AlphaFoldDB" id="A0A8H6A514"/>
<organism evidence="1 2">
    <name type="scientific">Petromyces alliaceus</name>
    <name type="common">Aspergillus alliaceus</name>
    <dbReference type="NCBI Taxonomy" id="209559"/>
    <lineage>
        <taxon>Eukaryota</taxon>
        <taxon>Fungi</taxon>
        <taxon>Dikarya</taxon>
        <taxon>Ascomycota</taxon>
        <taxon>Pezizomycotina</taxon>
        <taxon>Eurotiomycetes</taxon>
        <taxon>Eurotiomycetidae</taxon>
        <taxon>Eurotiales</taxon>
        <taxon>Aspergillaceae</taxon>
        <taxon>Aspergillus</taxon>
        <taxon>Aspergillus subgen. Circumdati</taxon>
    </lineage>
</organism>
<reference evidence="1 2" key="1">
    <citation type="submission" date="2019-04" db="EMBL/GenBank/DDBJ databases">
        <title>Aspergillus burnettii sp. nov., novel species from soil in southeast Queensland.</title>
        <authorList>
            <person name="Gilchrist C.L.M."/>
            <person name="Pitt J.I."/>
            <person name="Lange L."/>
            <person name="Lacey H.J."/>
            <person name="Vuong D."/>
            <person name="Midgley D.J."/>
            <person name="Greenfield P."/>
            <person name="Bradbury M."/>
            <person name="Lacey E."/>
            <person name="Busk P.K."/>
            <person name="Pilgaard B."/>
            <person name="Chooi Y.H."/>
            <person name="Piggott A.M."/>
        </authorList>
    </citation>
    <scope>NUCLEOTIDE SEQUENCE [LARGE SCALE GENOMIC DNA]</scope>
    <source>
        <strain evidence="1 2">FRR 5400</strain>
    </source>
</reference>
<keyword evidence="2" id="KW-1185">Reference proteome</keyword>